<feature type="signal peptide" evidence="1">
    <location>
        <begin position="1"/>
        <end position="22"/>
    </location>
</feature>
<dbReference type="InterPro" id="IPR029058">
    <property type="entry name" value="AB_hydrolase_fold"/>
</dbReference>
<dbReference type="InterPro" id="IPR012908">
    <property type="entry name" value="PGAP1-ab_dom-like"/>
</dbReference>
<accession>A0A557SBS1</accession>
<dbReference type="SUPFAM" id="SSF53474">
    <property type="entry name" value="alpha/beta-Hydrolases"/>
    <property type="match status" value="1"/>
</dbReference>
<keyword evidence="1" id="KW-0732">Signal</keyword>
<reference evidence="3 4" key="1">
    <citation type="submission" date="2019-07" db="EMBL/GenBank/DDBJ databases">
        <title>The pathways for chlorine oxyanion respiration interact through the shared metabolite chlorate.</title>
        <authorList>
            <person name="Barnum T.P."/>
            <person name="Cheng Y."/>
            <person name="Hill K.A."/>
            <person name="Lucas L.N."/>
            <person name="Carlson H.K."/>
            <person name="Coates J.D."/>
        </authorList>
    </citation>
    <scope>NUCLEOTIDE SEQUENCE [LARGE SCALE GENOMIC DNA]</scope>
    <source>
        <strain evidence="3 4">BK-1</strain>
    </source>
</reference>
<dbReference type="Pfam" id="PF07819">
    <property type="entry name" value="PGAP1"/>
    <property type="match status" value="1"/>
</dbReference>
<feature type="chain" id="PRO_5021780767" description="GPI inositol-deacylase PGAP1-like alpha/beta domain-containing protein" evidence="1">
    <location>
        <begin position="23"/>
        <end position="272"/>
    </location>
</feature>
<gene>
    <name evidence="3" type="ORF">FHP88_10245</name>
</gene>
<feature type="domain" description="GPI inositol-deacylase PGAP1-like alpha/beta" evidence="2">
    <location>
        <begin position="93"/>
        <end position="151"/>
    </location>
</feature>
<sequence length="272" mass="29080">MNILKAAIAALMFVGLAPLAKADVAVLIHGYLGSASSWETSGVNAVLVEKGWKRAGILRADPYGVELIPVVGDDGNNTLYQVELPSLAPMMIQADLLQAMLQQISKLHPDEPVTLVAHSAGGIVARIALVRGGVTHAKRLITVASPHVGTGRAIQALETTDVPYPFCLVQNFFSGGKTRVLRESRGALIDLVPARPGTLLFWLNSQKHPDIAYHSIIRTGPVGMGDELVPVFSQDMNSIQAIQGKSHVTVVNSSHILNMQDGVEIARILSHN</sequence>
<keyword evidence="4" id="KW-1185">Reference proteome</keyword>
<dbReference type="EMBL" id="VMNH01000010">
    <property type="protein sequence ID" value="TVO74865.1"/>
    <property type="molecule type" value="Genomic_DNA"/>
</dbReference>
<proteinExistence type="predicted"/>
<dbReference type="Gene3D" id="3.40.50.1820">
    <property type="entry name" value="alpha/beta hydrolase"/>
    <property type="match status" value="1"/>
</dbReference>
<organism evidence="3 4">
    <name type="scientific">Sedimenticola selenatireducens</name>
    <dbReference type="NCBI Taxonomy" id="191960"/>
    <lineage>
        <taxon>Bacteria</taxon>
        <taxon>Pseudomonadati</taxon>
        <taxon>Pseudomonadota</taxon>
        <taxon>Gammaproteobacteria</taxon>
        <taxon>Chromatiales</taxon>
        <taxon>Sedimenticolaceae</taxon>
        <taxon>Sedimenticola</taxon>
    </lineage>
</organism>
<evidence type="ECO:0000256" key="1">
    <source>
        <dbReference type="SAM" id="SignalP"/>
    </source>
</evidence>
<dbReference type="GO" id="GO:0016788">
    <property type="term" value="F:hydrolase activity, acting on ester bonds"/>
    <property type="evidence" value="ECO:0007669"/>
    <property type="project" value="InterPro"/>
</dbReference>
<dbReference type="Proteomes" id="UP000316649">
    <property type="component" value="Unassembled WGS sequence"/>
</dbReference>
<dbReference type="AlphaFoldDB" id="A0A557SBS1"/>
<name>A0A557SBS1_9GAMM</name>
<evidence type="ECO:0000313" key="4">
    <source>
        <dbReference type="Proteomes" id="UP000316649"/>
    </source>
</evidence>
<dbReference type="RefSeq" id="WP_144358951.1">
    <property type="nucleotide sequence ID" value="NZ_VMNH01000010.1"/>
</dbReference>
<comment type="caution">
    <text evidence="3">The sequence shown here is derived from an EMBL/GenBank/DDBJ whole genome shotgun (WGS) entry which is preliminary data.</text>
</comment>
<dbReference type="OrthoDB" id="5760641at2"/>
<evidence type="ECO:0000259" key="2">
    <source>
        <dbReference type="Pfam" id="PF07819"/>
    </source>
</evidence>
<protein>
    <recommendedName>
        <fullName evidence="2">GPI inositol-deacylase PGAP1-like alpha/beta domain-containing protein</fullName>
    </recommendedName>
</protein>
<evidence type="ECO:0000313" key="3">
    <source>
        <dbReference type="EMBL" id="TVO74865.1"/>
    </source>
</evidence>